<dbReference type="InterPro" id="IPR002867">
    <property type="entry name" value="IBR_dom"/>
</dbReference>
<sequence length="806" mass="92204">MSLAHRAPADRKRRDPLLHDHHTSGTDSRRSSRKDYMAASRRYYVSTPGSKRSSHTSVSDSDHESEWTPSSQDDELGHSSVDDSRRSRRRSRRHHHSRQPSELRYQAKPKVPLVPEIEEHDDGEEESEDEEEEEEEEEEEAGEDEKDTEEEDEDTADDEVEDPKSRQLAARQRSRSRPARRNDWFDEDEAAIRTRSPSRLRSTPPRIRHRFPDPPLSEDPLAAYPPSRRATCAICFDEISSRKTAKLKCGHRVCYPCLKRNFKLSVTDSQHMPPKCCDEVIPLKHVDHLFDRDFKQVWNHKFVEYSTKNRLYCPSRKCGAWIKPNHITREHGRKVGRCGRCKTKVCAACSGKWHSSRDCPLDEATNQFLEQAKEQGWQRCYRCRAMVELKEGCNHMTCRCGAQFCMICGERWKTCECAFFSNEPIEPYDDYDPIPVPTLARSETFPMTPPHRNGSRYIPPMTAPPLGRRGASDLEDEPPFGYPAHATHDHHDRDLASRFDRLTTRDRPYRERERLHQRDIFGSRDMFDDDHRGVMEDEHDDDDDDDGYDYDDDDDYRGPSGFDEGLGLSPRRRRRVGADDYLRGGTIVPPAPPTVPHGYDPTGVPHGFDRTAKTADYISDVSKARGVRGSSMERRLADRFSPQRANQPPPPQSLHHIPPYLHQSYPPAPMSPLMPLGAPHGHAPPPPHVTMLPPPVPQVPSVPAPLMRRHTGDEEAFGMSRGPRGGERIVAGRTRHEYAEEAMIHAPLSHRRRHSDEGVTPRSTMAGLTGPGRGMNRVYEWRNYVEPGPPEGDQTAPAPARPRLHY</sequence>
<feature type="domain" description="RING-type" evidence="12">
    <location>
        <begin position="228"/>
        <end position="426"/>
    </location>
</feature>
<feature type="region of interest" description="Disordered" evidence="10">
    <location>
        <begin position="441"/>
        <end position="499"/>
    </location>
</feature>
<dbReference type="InterPro" id="IPR001841">
    <property type="entry name" value="Znf_RING"/>
</dbReference>
<feature type="compositionally biased region" description="Basic and acidic residues" evidence="10">
    <location>
        <begin position="7"/>
        <end position="36"/>
    </location>
</feature>
<feature type="compositionally biased region" description="Acidic residues" evidence="10">
    <location>
        <begin position="116"/>
        <end position="161"/>
    </location>
</feature>
<keyword evidence="8" id="KW-0862">Zinc</keyword>
<dbReference type="PROSITE" id="PS00518">
    <property type="entry name" value="ZF_RING_1"/>
    <property type="match status" value="1"/>
</dbReference>
<evidence type="ECO:0000256" key="8">
    <source>
        <dbReference type="ARBA" id="ARBA00022833"/>
    </source>
</evidence>
<dbReference type="STRING" id="41688.A0A2N3N8X2"/>
<dbReference type="OrthoDB" id="9977870at2759"/>
<dbReference type="GO" id="GO:0008270">
    <property type="term" value="F:zinc ion binding"/>
    <property type="evidence" value="ECO:0007669"/>
    <property type="project" value="UniProtKB-KW"/>
</dbReference>
<feature type="region of interest" description="Disordered" evidence="10">
    <location>
        <begin position="749"/>
        <end position="806"/>
    </location>
</feature>
<feature type="compositionally biased region" description="Polar residues" evidence="10">
    <location>
        <begin position="47"/>
        <end position="59"/>
    </location>
</feature>
<feature type="region of interest" description="Disordered" evidence="10">
    <location>
        <begin position="639"/>
        <end position="676"/>
    </location>
</feature>
<dbReference type="PROSITE" id="PS51873">
    <property type="entry name" value="TRIAD"/>
    <property type="match status" value="1"/>
</dbReference>
<dbReference type="SUPFAM" id="SSF57850">
    <property type="entry name" value="RING/U-box"/>
    <property type="match status" value="3"/>
</dbReference>
<feature type="region of interest" description="Disordered" evidence="10">
    <location>
        <begin position="524"/>
        <end position="573"/>
    </location>
</feature>
<dbReference type="EMBL" id="NLAX01000010">
    <property type="protein sequence ID" value="PKS08886.1"/>
    <property type="molecule type" value="Genomic_DNA"/>
</dbReference>
<dbReference type="InterPro" id="IPR031127">
    <property type="entry name" value="E3_UB_ligase_RBR"/>
</dbReference>
<evidence type="ECO:0000256" key="6">
    <source>
        <dbReference type="ARBA" id="ARBA00022771"/>
    </source>
</evidence>
<feature type="region of interest" description="Disordered" evidence="10">
    <location>
        <begin position="195"/>
        <end position="222"/>
    </location>
</feature>
<dbReference type="PANTHER" id="PTHR11685">
    <property type="entry name" value="RBR FAMILY RING FINGER AND IBR DOMAIN-CONTAINING"/>
    <property type="match status" value="1"/>
</dbReference>
<feature type="region of interest" description="Disordered" evidence="10">
    <location>
        <begin position="578"/>
        <end position="597"/>
    </location>
</feature>
<evidence type="ECO:0000256" key="7">
    <source>
        <dbReference type="ARBA" id="ARBA00022786"/>
    </source>
</evidence>
<dbReference type="Proteomes" id="UP000233524">
    <property type="component" value="Unassembled WGS sequence"/>
</dbReference>
<dbReference type="Gene3D" id="3.30.40.10">
    <property type="entry name" value="Zinc/RING finger domain, C3HC4 (zinc finger)"/>
    <property type="match status" value="1"/>
</dbReference>
<feature type="compositionally biased region" description="Basic and acidic residues" evidence="10">
    <location>
        <begin position="524"/>
        <end position="536"/>
    </location>
</feature>
<keyword evidence="5" id="KW-0677">Repeat</keyword>
<evidence type="ECO:0000256" key="3">
    <source>
        <dbReference type="ARBA" id="ARBA00022679"/>
    </source>
</evidence>
<protein>
    <recommendedName>
        <fullName evidence="2">RBR-type E3 ubiquitin transferase</fullName>
        <ecNumber evidence="2">2.3.2.31</ecNumber>
    </recommendedName>
</protein>
<keyword evidence="4" id="KW-0479">Metal-binding</keyword>
<dbReference type="InterPro" id="IPR044066">
    <property type="entry name" value="TRIAD_supradom"/>
</dbReference>
<dbReference type="Pfam" id="PF01485">
    <property type="entry name" value="IBR"/>
    <property type="match status" value="2"/>
</dbReference>
<evidence type="ECO:0000259" key="11">
    <source>
        <dbReference type="PROSITE" id="PS50089"/>
    </source>
</evidence>
<reference evidence="13 14" key="1">
    <citation type="journal article" date="2017" name="G3 (Bethesda)">
        <title>First Draft Genome Sequence of the Pathogenic Fungus Lomentospora prolificans (Formerly Scedosporium prolificans).</title>
        <authorList>
            <person name="Luo R."/>
            <person name="Zimin A."/>
            <person name="Workman R."/>
            <person name="Fan Y."/>
            <person name="Pertea G."/>
            <person name="Grossman N."/>
            <person name="Wear M.P."/>
            <person name="Jia B."/>
            <person name="Miller H."/>
            <person name="Casadevall A."/>
            <person name="Timp W."/>
            <person name="Zhang S.X."/>
            <person name="Salzberg S.L."/>
        </authorList>
    </citation>
    <scope>NUCLEOTIDE SEQUENCE [LARGE SCALE GENOMIC DNA]</scope>
    <source>
        <strain evidence="13 14">JHH-5317</strain>
    </source>
</reference>
<keyword evidence="14" id="KW-1185">Reference proteome</keyword>
<evidence type="ECO:0000256" key="1">
    <source>
        <dbReference type="ARBA" id="ARBA00001798"/>
    </source>
</evidence>
<accession>A0A2N3N8X2</accession>
<feature type="compositionally biased region" description="Basic and acidic residues" evidence="10">
    <location>
        <begin position="75"/>
        <end position="85"/>
    </location>
</feature>
<dbReference type="CDD" id="cd22584">
    <property type="entry name" value="Rcat_RBR_unk"/>
    <property type="match status" value="1"/>
</dbReference>
<evidence type="ECO:0000256" key="4">
    <source>
        <dbReference type="ARBA" id="ARBA00022723"/>
    </source>
</evidence>
<keyword evidence="6 9" id="KW-0863">Zinc-finger</keyword>
<feature type="compositionally biased region" description="Low complexity" evidence="10">
    <location>
        <begin position="195"/>
        <end position="205"/>
    </location>
</feature>
<keyword evidence="3" id="KW-0808">Transferase</keyword>
<dbReference type="EC" id="2.3.2.31" evidence="2"/>
<dbReference type="GO" id="GO:0016567">
    <property type="term" value="P:protein ubiquitination"/>
    <property type="evidence" value="ECO:0007669"/>
    <property type="project" value="InterPro"/>
</dbReference>
<evidence type="ECO:0000256" key="2">
    <source>
        <dbReference type="ARBA" id="ARBA00012251"/>
    </source>
</evidence>
<evidence type="ECO:0000259" key="12">
    <source>
        <dbReference type="PROSITE" id="PS51873"/>
    </source>
</evidence>
<evidence type="ECO:0000313" key="13">
    <source>
        <dbReference type="EMBL" id="PKS08886.1"/>
    </source>
</evidence>
<feature type="compositionally biased region" description="Basic residues" evidence="10">
    <location>
        <begin position="86"/>
        <end position="98"/>
    </location>
</feature>
<name>A0A2N3N8X2_9PEZI</name>
<comment type="caution">
    <text evidence="13">The sequence shown here is derived from an EMBL/GenBank/DDBJ whole genome shotgun (WGS) entry which is preliminary data.</text>
</comment>
<dbReference type="VEuPathDB" id="FungiDB:jhhlp_003499"/>
<evidence type="ECO:0000256" key="9">
    <source>
        <dbReference type="PROSITE-ProRule" id="PRU00175"/>
    </source>
</evidence>
<dbReference type="InterPro" id="IPR013083">
    <property type="entry name" value="Znf_RING/FYVE/PHD"/>
</dbReference>
<feature type="domain" description="RING-type" evidence="11">
    <location>
        <begin position="232"/>
        <end position="276"/>
    </location>
</feature>
<dbReference type="InterPro" id="IPR017907">
    <property type="entry name" value="Znf_RING_CS"/>
</dbReference>
<dbReference type="PROSITE" id="PS50089">
    <property type="entry name" value="ZF_RING_2"/>
    <property type="match status" value="1"/>
</dbReference>
<dbReference type="CDD" id="cd20335">
    <property type="entry name" value="BRcat_RBR"/>
    <property type="match status" value="1"/>
</dbReference>
<dbReference type="InParanoid" id="A0A2N3N8X2"/>
<evidence type="ECO:0000256" key="5">
    <source>
        <dbReference type="ARBA" id="ARBA00022737"/>
    </source>
</evidence>
<comment type="catalytic activity">
    <reaction evidence="1">
        <text>[E2 ubiquitin-conjugating enzyme]-S-ubiquitinyl-L-cysteine + [acceptor protein]-L-lysine = [E2 ubiquitin-conjugating enzyme]-L-cysteine + [acceptor protein]-N(6)-ubiquitinyl-L-lysine.</text>
        <dbReference type="EC" id="2.3.2.31"/>
    </reaction>
</comment>
<proteinExistence type="predicted"/>
<feature type="compositionally biased region" description="Basic and acidic residues" evidence="10">
    <location>
        <begin position="486"/>
        <end position="499"/>
    </location>
</feature>
<dbReference type="AlphaFoldDB" id="A0A2N3N8X2"/>
<keyword evidence="7" id="KW-0833">Ubl conjugation pathway</keyword>
<organism evidence="13 14">
    <name type="scientific">Lomentospora prolificans</name>
    <dbReference type="NCBI Taxonomy" id="41688"/>
    <lineage>
        <taxon>Eukaryota</taxon>
        <taxon>Fungi</taxon>
        <taxon>Dikarya</taxon>
        <taxon>Ascomycota</taxon>
        <taxon>Pezizomycotina</taxon>
        <taxon>Sordariomycetes</taxon>
        <taxon>Hypocreomycetidae</taxon>
        <taxon>Microascales</taxon>
        <taxon>Microascaceae</taxon>
        <taxon>Lomentospora</taxon>
    </lineage>
</organism>
<feature type="region of interest" description="Disordered" evidence="10">
    <location>
        <begin position="1"/>
        <end position="180"/>
    </location>
</feature>
<gene>
    <name evidence="13" type="ORF">jhhlp_003499</name>
</gene>
<evidence type="ECO:0000256" key="10">
    <source>
        <dbReference type="SAM" id="MobiDB-lite"/>
    </source>
</evidence>
<evidence type="ECO:0000313" key="14">
    <source>
        <dbReference type="Proteomes" id="UP000233524"/>
    </source>
</evidence>
<feature type="compositionally biased region" description="Acidic residues" evidence="10">
    <location>
        <begin position="537"/>
        <end position="555"/>
    </location>
</feature>
<dbReference type="Gene3D" id="1.20.120.1750">
    <property type="match status" value="1"/>
</dbReference>
<dbReference type="GO" id="GO:0061630">
    <property type="term" value="F:ubiquitin protein ligase activity"/>
    <property type="evidence" value="ECO:0007669"/>
    <property type="project" value="UniProtKB-EC"/>
</dbReference>